<dbReference type="GO" id="GO:0044613">
    <property type="term" value="C:nuclear pore central transport channel"/>
    <property type="evidence" value="ECO:0007669"/>
    <property type="project" value="TreeGrafter"/>
</dbReference>
<feature type="compositionally biased region" description="Low complexity" evidence="5">
    <location>
        <begin position="84"/>
        <end position="96"/>
    </location>
</feature>
<keyword evidence="3" id="KW-0509">mRNA transport</keyword>
<evidence type="ECO:0000259" key="6">
    <source>
        <dbReference type="Pfam" id="PF13874"/>
    </source>
</evidence>
<evidence type="ECO:0000313" key="7">
    <source>
        <dbReference type="EMBL" id="KAF2770804.1"/>
    </source>
</evidence>
<dbReference type="Proteomes" id="UP000799436">
    <property type="component" value="Unassembled WGS sequence"/>
</dbReference>
<keyword evidence="3" id="KW-0811">Translocation</keyword>
<dbReference type="GO" id="GO:0017056">
    <property type="term" value="F:structural constituent of nuclear pore"/>
    <property type="evidence" value="ECO:0007669"/>
    <property type="project" value="TreeGrafter"/>
</dbReference>
<feature type="domain" description="Nucleoporin Nup54 alpha-helical" evidence="6">
    <location>
        <begin position="239"/>
        <end position="381"/>
    </location>
</feature>
<sequence length="456" mass="50233">MSSLFGNQPAGGSLFGSNTTTTNTGNANTAGSLFSRMAPAQNTTNAPSGGSLFGNTTGTTGGLFGNSTNQNTQQNTTGGGLFGGNTNTQNTGTSNLFNTATNQPNTSTSLFGAQNQQSNTNNTSSLFGGLNSNITNNQSSILQPSALNQQSGAASTFSGFNPLSQSTRFPSGLTAAQQREFAATQLTQAGLPPTTNEKNILEQTQTLLKKWDPNSQTTLMQAYLYNAVSTAYAPFFHKQPDEDEASWEKALAEAPKLSEETGKQFVPVLVRGFYDLGKRVEYQDTFIKAMQLRLHEMNNSLTAVMSAHQQKLTTHLETSRRRHKELSQRCLRLAVKCQVLRNRGYALDAAEENLRRELIVLEKSVSDPAFSGREEEIWARMVALRERARWLEEEGKRLGDRVEAEKREGLPEEVVTKTRKIMRDYEGQLGHLQRDLEEVSREWRDWEEARGGRGAR</sequence>
<feature type="compositionally biased region" description="Low complexity" evidence="5">
    <location>
        <begin position="48"/>
        <end position="58"/>
    </location>
</feature>
<dbReference type="GO" id="GO:0006607">
    <property type="term" value="P:NLS-bearing protein import into nucleus"/>
    <property type="evidence" value="ECO:0007669"/>
    <property type="project" value="TreeGrafter"/>
</dbReference>
<dbReference type="InterPro" id="IPR025574">
    <property type="entry name" value="Nucleoporin_FG_rpt"/>
</dbReference>
<organism evidence="7 8">
    <name type="scientific">Teratosphaeria nubilosa</name>
    <dbReference type="NCBI Taxonomy" id="161662"/>
    <lineage>
        <taxon>Eukaryota</taxon>
        <taxon>Fungi</taxon>
        <taxon>Dikarya</taxon>
        <taxon>Ascomycota</taxon>
        <taxon>Pezizomycotina</taxon>
        <taxon>Dothideomycetes</taxon>
        <taxon>Dothideomycetidae</taxon>
        <taxon>Mycosphaerellales</taxon>
        <taxon>Teratosphaeriaceae</taxon>
        <taxon>Teratosphaeria</taxon>
    </lineage>
</organism>
<protein>
    <recommendedName>
        <fullName evidence="6">Nucleoporin Nup54 alpha-helical domain-containing protein</fullName>
    </recommendedName>
</protein>
<feature type="compositionally biased region" description="Low complexity" evidence="5">
    <location>
        <begin position="65"/>
        <end position="76"/>
    </location>
</feature>
<dbReference type="Gene3D" id="1.20.5.490">
    <property type="entry name" value="Single helix bin"/>
    <property type="match status" value="1"/>
</dbReference>
<proteinExistence type="predicted"/>
<dbReference type="EMBL" id="ML995823">
    <property type="protein sequence ID" value="KAF2770804.1"/>
    <property type="molecule type" value="Genomic_DNA"/>
</dbReference>
<dbReference type="OrthoDB" id="6162375at2759"/>
<evidence type="ECO:0000256" key="2">
    <source>
        <dbReference type="ARBA" id="ARBA00022448"/>
    </source>
</evidence>
<dbReference type="Pfam" id="PF13874">
    <property type="entry name" value="Nup54"/>
    <property type="match status" value="1"/>
</dbReference>
<keyword evidence="3" id="KW-0653">Protein transport</keyword>
<evidence type="ECO:0000256" key="3">
    <source>
        <dbReference type="ARBA" id="ARBA00023132"/>
    </source>
</evidence>
<dbReference type="InterPro" id="IPR024864">
    <property type="entry name" value="Nup54/Nup57/Nup44"/>
</dbReference>
<feature type="compositionally biased region" description="Low complexity" evidence="5">
    <location>
        <begin position="18"/>
        <end position="28"/>
    </location>
</feature>
<dbReference type="GO" id="GO:0036228">
    <property type="term" value="P:protein localization to nuclear inner membrane"/>
    <property type="evidence" value="ECO:0007669"/>
    <property type="project" value="TreeGrafter"/>
</dbReference>
<comment type="subcellular location">
    <subcellularLocation>
        <location evidence="1">Nucleus</location>
        <location evidence="1">Nuclear pore complex</location>
    </subcellularLocation>
</comment>
<dbReference type="InterPro" id="IPR025712">
    <property type="entry name" value="Nup54_alpha-helical_dom"/>
</dbReference>
<dbReference type="Gene3D" id="1.20.5.3600">
    <property type="match status" value="1"/>
</dbReference>
<dbReference type="PANTHER" id="PTHR13000:SF0">
    <property type="entry name" value="NUCLEOPORIN P54"/>
    <property type="match status" value="1"/>
</dbReference>
<dbReference type="PANTHER" id="PTHR13000">
    <property type="entry name" value="NUCLEOPORIN P54"/>
    <property type="match status" value="1"/>
</dbReference>
<keyword evidence="3" id="KW-0906">Nuclear pore complex</keyword>
<keyword evidence="4" id="KW-0539">Nucleus</keyword>
<dbReference type="Pfam" id="PF13634">
    <property type="entry name" value="Nucleoporin_FG"/>
    <property type="match status" value="1"/>
</dbReference>
<evidence type="ECO:0000256" key="5">
    <source>
        <dbReference type="SAM" id="MobiDB-lite"/>
    </source>
</evidence>
<feature type="region of interest" description="Disordered" evidence="5">
    <location>
        <begin position="43"/>
        <end position="97"/>
    </location>
</feature>
<gene>
    <name evidence="7" type="ORF">EJ03DRAFT_326142</name>
</gene>
<dbReference type="AlphaFoldDB" id="A0A6G1LF65"/>
<keyword evidence="8" id="KW-1185">Reference proteome</keyword>
<dbReference type="GO" id="GO:0006999">
    <property type="term" value="P:nuclear pore organization"/>
    <property type="evidence" value="ECO:0007669"/>
    <property type="project" value="TreeGrafter"/>
</dbReference>
<evidence type="ECO:0000256" key="4">
    <source>
        <dbReference type="ARBA" id="ARBA00023242"/>
    </source>
</evidence>
<evidence type="ECO:0000256" key="1">
    <source>
        <dbReference type="ARBA" id="ARBA00004567"/>
    </source>
</evidence>
<dbReference type="Pfam" id="PF18570">
    <property type="entry name" value="Nup54_57_C"/>
    <property type="match status" value="1"/>
</dbReference>
<evidence type="ECO:0000313" key="8">
    <source>
        <dbReference type="Proteomes" id="UP000799436"/>
    </source>
</evidence>
<name>A0A6G1LF65_9PEZI</name>
<feature type="region of interest" description="Disordered" evidence="5">
    <location>
        <begin position="1"/>
        <end position="28"/>
    </location>
</feature>
<accession>A0A6G1LF65</accession>
<reference evidence="7" key="1">
    <citation type="journal article" date="2020" name="Stud. Mycol.">
        <title>101 Dothideomycetes genomes: a test case for predicting lifestyles and emergence of pathogens.</title>
        <authorList>
            <person name="Haridas S."/>
            <person name="Albert R."/>
            <person name="Binder M."/>
            <person name="Bloem J."/>
            <person name="Labutti K."/>
            <person name="Salamov A."/>
            <person name="Andreopoulos B."/>
            <person name="Baker S."/>
            <person name="Barry K."/>
            <person name="Bills G."/>
            <person name="Bluhm B."/>
            <person name="Cannon C."/>
            <person name="Castanera R."/>
            <person name="Culley D."/>
            <person name="Daum C."/>
            <person name="Ezra D."/>
            <person name="Gonzalez J."/>
            <person name="Henrissat B."/>
            <person name="Kuo A."/>
            <person name="Liang C."/>
            <person name="Lipzen A."/>
            <person name="Lutzoni F."/>
            <person name="Magnuson J."/>
            <person name="Mondo S."/>
            <person name="Nolan M."/>
            <person name="Ohm R."/>
            <person name="Pangilinan J."/>
            <person name="Park H.-J."/>
            <person name="Ramirez L."/>
            <person name="Alfaro M."/>
            <person name="Sun H."/>
            <person name="Tritt A."/>
            <person name="Yoshinaga Y."/>
            <person name="Zwiers L.-H."/>
            <person name="Turgeon B."/>
            <person name="Goodwin S."/>
            <person name="Spatafora J."/>
            <person name="Crous P."/>
            <person name="Grigoriev I."/>
        </authorList>
    </citation>
    <scope>NUCLEOTIDE SEQUENCE</scope>
    <source>
        <strain evidence="7">CBS 116005</strain>
    </source>
</reference>
<keyword evidence="2" id="KW-0813">Transport</keyword>